<accession>A0A1B1CMI8</accession>
<reference evidence="2 4" key="2">
    <citation type="submission" date="2016-11" db="EMBL/GenBank/DDBJ databases">
        <title>Rhizobium leguminosarum bv. viciae strain Vaf12 isolated from Vavilovia formosa root nodules from Russia, Dagestan.</title>
        <authorList>
            <person name="Kimeklis A."/>
        </authorList>
    </citation>
    <scope>NUCLEOTIDE SEQUENCE [LARGE SCALE GENOMIC DNA]</scope>
    <source>
        <strain evidence="2 4">Vaf-108</strain>
        <plasmid evidence="4">Plasmid unnamed1</plasmid>
        <plasmid evidence="2">unnamed1</plasmid>
    </source>
</reference>
<geneLocation type="plasmid" evidence="2">
    <name>unnamed1</name>
</geneLocation>
<proteinExistence type="predicted"/>
<protein>
    <submittedName>
        <fullName evidence="1">Uncharacterized protein</fullName>
    </submittedName>
</protein>
<dbReference type="AlphaFoldDB" id="A0A1B1CMI8"/>
<dbReference type="EMBL" id="CP018229">
    <property type="protein sequence ID" value="API55163.1"/>
    <property type="molecule type" value="Genomic_DNA"/>
</dbReference>
<organism evidence="1 3">
    <name type="scientific">Rhizobium leguminosarum</name>
    <dbReference type="NCBI Taxonomy" id="384"/>
    <lineage>
        <taxon>Bacteria</taxon>
        <taxon>Pseudomonadati</taxon>
        <taxon>Pseudomonadota</taxon>
        <taxon>Alphaproteobacteria</taxon>
        <taxon>Hyphomicrobiales</taxon>
        <taxon>Rhizobiaceae</taxon>
        <taxon>Rhizobium/Agrobacterium group</taxon>
        <taxon>Rhizobium</taxon>
    </lineage>
</organism>
<dbReference type="EMBL" id="CP016290">
    <property type="protein sequence ID" value="ANP90974.1"/>
    <property type="molecule type" value="Genomic_DNA"/>
</dbReference>
<dbReference type="Proteomes" id="UP000183050">
    <property type="component" value="Plasmid unnamed1"/>
</dbReference>
<gene>
    <name evidence="1" type="ORF">BA011_34340</name>
    <name evidence="2" type="ORF">BMW22_26590</name>
</gene>
<evidence type="ECO:0000313" key="2">
    <source>
        <dbReference type="EMBL" id="API55163.1"/>
    </source>
</evidence>
<keyword evidence="1" id="KW-0614">Plasmid</keyword>
<geneLocation type="plasmid" evidence="1 3">
    <name>unnamed3</name>
</geneLocation>
<dbReference type="RefSeq" id="WP_065284282.1">
    <property type="nucleotide sequence ID" value="NZ_CP016290.1"/>
</dbReference>
<evidence type="ECO:0000313" key="3">
    <source>
        <dbReference type="Proteomes" id="UP000092691"/>
    </source>
</evidence>
<evidence type="ECO:0000313" key="1">
    <source>
        <dbReference type="EMBL" id="ANP90974.1"/>
    </source>
</evidence>
<name>A0A1B1CMI8_RHILE</name>
<reference evidence="1 3" key="1">
    <citation type="submission" date="2016-06" db="EMBL/GenBank/DDBJ databases">
        <title>Microsymbionts genomes from the relict species Vavilovia formosa.</title>
        <authorList>
            <person name="Chirak E."/>
            <person name="Kimeklis A."/>
            <person name="Andronov E."/>
        </authorList>
    </citation>
    <scope>NUCLEOTIDE SEQUENCE [LARGE SCALE GENOMIC DNA]</scope>
    <source>
        <strain evidence="1 3">Vaf10</strain>
        <plasmid evidence="3">Plasmid unnamed3</plasmid>
        <plasmid evidence="1">unnamed3</plasmid>
    </source>
</reference>
<evidence type="ECO:0000313" key="4">
    <source>
        <dbReference type="Proteomes" id="UP000183050"/>
    </source>
</evidence>
<dbReference type="Proteomes" id="UP000092691">
    <property type="component" value="Plasmid unnamed3"/>
</dbReference>
<sequence>MDYYPAQIISNGVNKSVKIYRLHGIDKAQAIQRLKDGKDVYTTKSKANTLAKELSQGQGSWKDDAHVTGGYRHYHDVKHHYRSHIFFGEPKAQTHEDSS</sequence>